<evidence type="ECO:0000313" key="3">
    <source>
        <dbReference type="EMBL" id="GLV60877.1"/>
    </source>
</evidence>
<reference evidence="3 4" key="1">
    <citation type="submission" date="2023-02" db="EMBL/GenBank/DDBJ databases">
        <title>Dictyobacter halimunensis sp. nov., a new member of the class Ktedonobacteria from forest soil in a geothermal area.</title>
        <authorList>
            <person name="Rachmania M.K."/>
            <person name="Ningsih F."/>
            <person name="Sakai Y."/>
            <person name="Yabe S."/>
            <person name="Yokota A."/>
            <person name="Sjamsuridzal W."/>
        </authorList>
    </citation>
    <scope>NUCLEOTIDE SEQUENCE [LARGE SCALE GENOMIC DNA]</scope>
    <source>
        <strain evidence="3 4">S3.2.2.5</strain>
    </source>
</reference>
<dbReference type="PANTHER" id="PTHR35176:SF6">
    <property type="entry name" value="HEME OXYGENASE HI_0854-RELATED"/>
    <property type="match status" value="1"/>
</dbReference>
<sequence length="132" mass="14913">MTKFPESHEDLLKADVAMLATNGRDGYPQVTAIWFLFDEQDGMLKLSLNTSRQKVKNLQEHPECTLFMLDTKNPYRTLEVRARAEIQPDTDYAFAKKLGAKYGGADLSTNDRPGETRVVVLLHPVKVNTWGS</sequence>
<evidence type="ECO:0000313" key="4">
    <source>
        <dbReference type="Proteomes" id="UP001344906"/>
    </source>
</evidence>
<evidence type="ECO:0000259" key="2">
    <source>
        <dbReference type="Pfam" id="PF01243"/>
    </source>
</evidence>
<dbReference type="RefSeq" id="WP_338258097.1">
    <property type="nucleotide sequence ID" value="NZ_BSRI01000002.1"/>
</dbReference>
<dbReference type="NCBIfam" id="TIGR03618">
    <property type="entry name" value="Rv1155_F420"/>
    <property type="match status" value="1"/>
</dbReference>
<feature type="domain" description="Pyridoxamine 5'-phosphate oxidase N-terminal" evidence="2">
    <location>
        <begin position="8"/>
        <end position="130"/>
    </location>
</feature>
<protein>
    <recommendedName>
        <fullName evidence="2">Pyridoxamine 5'-phosphate oxidase N-terminal domain-containing protein</fullName>
    </recommendedName>
</protein>
<dbReference type="InterPro" id="IPR011576">
    <property type="entry name" value="Pyridox_Oxase_N"/>
</dbReference>
<keyword evidence="4" id="KW-1185">Reference proteome</keyword>
<organism evidence="3 4">
    <name type="scientific">Dictyobacter halimunensis</name>
    <dbReference type="NCBI Taxonomy" id="3026934"/>
    <lineage>
        <taxon>Bacteria</taxon>
        <taxon>Bacillati</taxon>
        <taxon>Chloroflexota</taxon>
        <taxon>Ktedonobacteria</taxon>
        <taxon>Ktedonobacterales</taxon>
        <taxon>Dictyobacteraceae</taxon>
        <taxon>Dictyobacter</taxon>
    </lineage>
</organism>
<proteinExistence type="predicted"/>
<dbReference type="Proteomes" id="UP001344906">
    <property type="component" value="Unassembled WGS sequence"/>
</dbReference>
<dbReference type="PANTHER" id="PTHR35176">
    <property type="entry name" value="HEME OXYGENASE HI_0854-RELATED"/>
    <property type="match status" value="1"/>
</dbReference>
<keyword evidence="1" id="KW-0560">Oxidoreductase</keyword>
<comment type="caution">
    <text evidence="3">The sequence shown here is derived from an EMBL/GenBank/DDBJ whole genome shotgun (WGS) entry which is preliminary data.</text>
</comment>
<evidence type="ECO:0000256" key="1">
    <source>
        <dbReference type="ARBA" id="ARBA00023002"/>
    </source>
</evidence>
<dbReference type="InterPro" id="IPR012349">
    <property type="entry name" value="Split_barrel_FMN-bd"/>
</dbReference>
<dbReference type="InterPro" id="IPR052019">
    <property type="entry name" value="F420H2_bilvrd_red/Heme_oxyg"/>
</dbReference>
<dbReference type="InterPro" id="IPR019920">
    <property type="entry name" value="F420-binding_dom_put"/>
</dbReference>
<dbReference type="EMBL" id="BSRI01000002">
    <property type="protein sequence ID" value="GLV60877.1"/>
    <property type="molecule type" value="Genomic_DNA"/>
</dbReference>
<accession>A0ABQ6G449</accession>
<gene>
    <name evidence="3" type="ORF">KDH_76960</name>
</gene>
<dbReference type="Gene3D" id="2.30.110.10">
    <property type="entry name" value="Electron Transport, Fmn-binding Protein, Chain A"/>
    <property type="match status" value="1"/>
</dbReference>
<name>A0ABQ6G449_9CHLR</name>
<dbReference type="SUPFAM" id="SSF50475">
    <property type="entry name" value="FMN-binding split barrel"/>
    <property type="match status" value="1"/>
</dbReference>
<dbReference type="Pfam" id="PF01243">
    <property type="entry name" value="PNPOx_N"/>
    <property type="match status" value="1"/>
</dbReference>